<reference evidence="5 6" key="1">
    <citation type="submission" date="2020-10" db="EMBL/GenBank/DDBJ databases">
        <title>Mucilaginibacter mali sp. nov., isolated from rhizosphere soil of apple orchard.</title>
        <authorList>
            <person name="Lee J.-S."/>
            <person name="Kim H.S."/>
            <person name="Kim J.-S."/>
        </authorList>
    </citation>
    <scope>NUCLEOTIDE SEQUENCE [LARGE SCALE GENOMIC DNA]</scope>
    <source>
        <strain evidence="5 6">KCTC 23157</strain>
    </source>
</reference>
<dbReference type="Gene3D" id="1.10.150.130">
    <property type="match status" value="1"/>
</dbReference>
<organism evidence="5 6">
    <name type="scientific">Mucilaginibacter boryungensis</name>
    <dbReference type="NCBI Taxonomy" id="768480"/>
    <lineage>
        <taxon>Bacteria</taxon>
        <taxon>Pseudomonadati</taxon>
        <taxon>Bacteroidota</taxon>
        <taxon>Sphingobacteriia</taxon>
        <taxon>Sphingobacteriales</taxon>
        <taxon>Sphingobacteriaceae</taxon>
        <taxon>Mucilaginibacter</taxon>
    </lineage>
</organism>
<evidence type="ECO:0000259" key="4">
    <source>
        <dbReference type="PROSITE" id="PS51898"/>
    </source>
</evidence>
<evidence type="ECO:0000313" key="6">
    <source>
        <dbReference type="Proteomes" id="UP000632774"/>
    </source>
</evidence>
<dbReference type="PANTHER" id="PTHR30349">
    <property type="entry name" value="PHAGE INTEGRASE-RELATED"/>
    <property type="match status" value="1"/>
</dbReference>
<comment type="similarity">
    <text evidence="1">Belongs to the 'phage' integrase family.</text>
</comment>
<dbReference type="Pfam" id="PF13102">
    <property type="entry name" value="Phage_int_SAM_5"/>
    <property type="match status" value="1"/>
</dbReference>
<accession>A0ABR9XNV9</accession>
<proteinExistence type="inferred from homology"/>
<dbReference type="InterPro" id="IPR010998">
    <property type="entry name" value="Integrase_recombinase_N"/>
</dbReference>
<evidence type="ECO:0000256" key="1">
    <source>
        <dbReference type="ARBA" id="ARBA00008857"/>
    </source>
</evidence>
<dbReference type="PROSITE" id="PS51898">
    <property type="entry name" value="TYR_RECOMBINASE"/>
    <property type="match status" value="1"/>
</dbReference>
<keyword evidence="2" id="KW-0238">DNA-binding</keyword>
<keyword evidence="3" id="KW-0233">DNA recombination</keyword>
<dbReference type="Gene3D" id="1.10.443.10">
    <property type="entry name" value="Intergrase catalytic core"/>
    <property type="match status" value="1"/>
</dbReference>
<dbReference type="Pfam" id="PF00589">
    <property type="entry name" value="Phage_integrase"/>
    <property type="match status" value="1"/>
</dbReference>
<dbReference type="SUPFAM" id="SSF56349">
    <property type="entry name" value="DNA breaking-rejoining enzymes"/>
    <property type="match status" value="1"/>
</dbReference>
<gene>
    <name evidence="5" type="ORF">IRJ18_20260</name>
</gene>
<comment type="caution">
    <text evidence="5">The sequence shown here is derived from an EMBL/GenBank/DDBJ whole genome shotgun (WGS) entry which is preliminary data.</text>
</comment>
<dbReference type="InterPro" id="IPR013762">
    <property type="entry name" value="Integrase-like_cat_sf"/>
</dbReference>
<name>A0ABR9XNV9_9SPHI</name>
<sequence>MATVAVVLKTTKKLSNNEYAVAIRATHERQSRYYPLSTLVTNQSLPWRCTTADWKPAEAEDNGLGKFRKTFLPYKECNSILKTKLTEAQLILTRYEEQNIMFSFEQFEADLKHKEYATTPVTVVAEAVQSVSLQDYYSQQILILEEQQREGMAGLYRENKSILNKFKPSAMLIDVNFRFLESFEYWMRNVRNNMDTTISVKMRNLQRVINQAIEDKLFNKDEYPFGEKRYSINKRLDHNTKKIAIMLDRVSKIKALDLKPGSSLHFAQQVFLFSYYCRGMNFVDMTFLKWKDIVDNTLTYTRRKTRGKFNIPLNSHALTILKFFKQQYEIPGGYVFPILNPKIHTTTKQQYTRKKTALKAVNDNLKKLANLIDEPSLKLTTNVGRHTYATGLKRSGANTAYITEALGHATQEQTQTYLAEFEKGEIESWENKMFEV</sequence>
<dbReference type="InterPro" id="IPR011010">
    <property type="entry name" value="DNA_brk_join_enz"/>
</dbReference>
<dbReference type="InterPro" id="IPR050090">
    <property type="entry name" value="Tyrosine_recombinase_XerCD"/>
</dbReference>
<protein>
    <submittedName>
        <fullName evidence="5">Site-specific integrase</fullName>
    </submittedName>
</protein>
<dbReference type="EMBL" id="JADFFM010000002">
    <property type="protein sequence ID" value="MBE9668713.1"/>
    <property type="molecule type" value="Genomic_DNA"/>
</dbReference>
<dbReference type="RefSeq" id="WP_194108100.1">
    <property type="nucleotide sequence ID" value="NZ_JADFFM010000002.1"/>
</dbReference>
<evidence type="ECO:0000256" key="3">
    <source>
        <dbReference type="ARBA" id="ARBA00023172"/>
    </source>
</evidence>
<dbReference type="Proteomes" id="UP000632774">
    <property type="component" value="Unassembled WGS sequence"/>
</dbReference>
<evidence type="ECO:0000256" key="2">
    <source>
        <dbReference type="ARBA" id="ARBA00023125"/>
    </source>
</evidence>
<dbReference type="PANTHER" id="PTHR30349:SF64">
    <property type="entry name" value="PROPHAGE INTEGRASE INTD-RELATED"/>
    <property type="match status" value="1"/>
</dbReference>
<dbReference type="InterPro" id="IPR002104">
    <property type="entry name" value="Integrase_catalytic"/>
</dbReference>
<evidence type="ECO:0000313" key="5">
    <source>
        <dbReference type="EMBL" id="MBE9668713.1"/>
    </source>
</evidence>
<feature type="domain" description="Tyr recombinase" evidence="4">
    <location>
        <begin position="240"/>
        <end position="430"/>
    </location>
</feature>
<keyword evidence="6" id="KW-1185">Reference proteome</keyword>
<dbReference type="InterPro" id="IPR025269">
    <property type="entry name" value="SAM-like_dom"/>
</dbReference>